<dbReference type="Pfam" id="PF12833">
    <property type="entry name" value="HTH_18"/>
    <property type="match status" value="1"/>
</dbReference>
<dbReference type="Gene3D" id="3.40.50.2300">
    <property type="match status" value="1"/>
</dbReference>
<sequence>MHQLLIIDDQSVLADDLADMLPWETIGVDVVHKAYSGREALELMREHSIDVVVTDIRMPGMSGLELIAEIKKTWKHTKCILLTGYADFEYTKQALQLQSSDYLLKPVADEELMQAVRKALADLEKEWQEITSTQRAMYALREQLPKLREYLLLDLITGKTPPAPQLAKQLDMYEVPFAIGAPSHLMLLRIDDTAQRYDAQSETLIDYALTNMAAELFEDRMEVWTCKDAHGFIVCLLAEKTRQSAVGRADAGSADAPSSAEAGGQTLEDWIESRAFQLQHAARSYLRIGISVLTSKSGVFPDEIGSMHQSSLANFRHFIGRDTELFVSLAKEPTRGEPQQLGELYRSPSIGALLEIGNWEAAEEKLGAIFRELEEHWQASQEHILETYFTIASAIAALIHKNKKWLADTIGDDFYAVASGRPMNTVEELRSWTGRVVASYRRSVSSVEQDSRSAIIRQVQEYIHQHLDTASLHTISASVYLNPSYLSKIYKLETGEGISEYMLRVRMEKAASLLAQSPDKIYEISVMLGYQKPSYFIQLFKKHYGLTPQEYRNKLGV</sequence>
<dbReference type="SMART" id="SM00448">
    <property type="entry name" value="REC"/>
    <property type="match status" value="1"/>
</dbReference>
<dbReference type="InterPro" id="IPR018060">
    <property type="entry name" value="HTH_AraC"/>
</dbReference>
<evidence type="ECO:0000256" key="3">
    <source>
        <dbReference type="ARBA" id="ARBA00022553"/>
    </source>
</evidence>
<dbReference type="Gene3D" id="1.10.10.60">
    <property type="entry name" value="Homeodomain-like"/>
    <property type="match status" value="2"/>
</dbReference>
<evidence type="ECO:0000256" key="8">
    <source>
        <dbReference type="PROSITE-ProRule" id="PRU00169"/>
    </source>
</evidence>
<feature type="modified residue" description="4-aspartylphosphate" evidence="8">
    <location>
        <position position="55"/>
    </location>
</feature>
<keyword evidence="4" id="KW-0902">Two-component regulatory system</keyword>
<evidence type="ECO:0000256" key="7">
    <source>
        <dbReference type="ARBA" id="ARBA00023163"/>
    </source>
</evidence>
<dbReference type="PANTHER" id="PTHR42713:SF3">
    <property type="entry name" value="TRANSCRIPTIONAL REGULATORY PROTEIN HPTR"/>
    <property type="match status" value="1"/>
</dbReference>
<evidence type="ECO:0000259" key="10">
    <source>
        <dbReference type="PROSITE" id="PS50110"/>
    </source>
</evidence>
<evidence type="ECO:0000256" key="5">
    <source>
        <dbReference type="ARBA" id="ARBA00023015"/>
    </source>
</evidence>
<dbReference type="InterPro" id="IPR009057">
    <property type="entry name" value="Homeodomain-like_sf"/>
</dbReference>
<dbReference type="Pfam" id="PF00072">
    <property type="entry name" value="Response_reg"/>
    <property type="match status" value="1"/>
</dbReference>
<keyword evidence="2" id="KW-0963">Cytoplasm</keyword>
<organism evidence="11 12">
    <name type="scientific">Paenibacillus aurantiacus</name>
    <dbReference type="NCBI Taxonomy" id="1936118"/>
    <lineage>
        <taxon>Bacteria</taxon>
        <taxon>Bacillati</taxon>
        <taxon>Bacillota</taxon>
        <taxon>Bacilli</taxon>
        <taxon>Bacillales</taxon>
        <taxon>Paenibacillaceae</taxon>
        <taxon>Paenibacillus</taxon>
    </lineage>
</organism>
<protein>
    <submittedName>
        <fullName evidence="11">Response regulator</fullName>
    </submittedName>
</protein>
<keyword evidence="5" id="KW-0805">Transcription regulation</keyword>
<feature type="domain" description="HTH araC/xylS-type" evidence="9">
    <location>
        <begin position="457"/>
        <end position="554"/>
    </location>
</feature>
<dbReference type="PANTHER" id="PTHR42713">
    <property type="entry name" value="HISTIDINE KINASE-RELATED"/>
    <property type="match status" value="1"/>
</dbReference>
<keyword evidence="12" id="KW-1185">Reference proteome</keyword>
<dbReference type="CDD" id="cd17536">
    <property type="entry name" value="REC_YesN-like"/>
    <property type="match status" value="1"/>
</dbReference>
<keyword evidence="6" id="KW-0238">DNA-binding</keyword>
<proteinExistence type="predicted"/>
<gene>
    <name evidence="11" type="ORF">ACFFSY_07220</name>
</gene>
<accession>A0ABV5KN91</accession>
<dbReference type="InterPro" id="IPR018062">
    <property type="entry name" value="HTH_AraC-typ_CS"/>
</dbReference>
<name>A0ABV5KN91_9BACL</name>
<evidence type="ECO:0000313" key="11">
    <source>
        <dbReference type="EMBL" id="MFB9325713.1"/>
    </source>
</evidence>
<evidence type="ECO:0000259" key="9">
    <source>
        <dbReference type="PROSITE" id="PS01124"/>
    </source>
</evidence>
<dbReference type="SUPFAM" id="SSF46689">
    <property type="entry name" value="Homeodomain-like"/>
    <property type="match status" value="1"/>
</dbReference>
<evidence type="ECO:0000256" key="2">
    <source>
        <dbReference type="ARBA" id="ARBA00022490"/>
    </source>
</evidence>
<keyword evidence="3 8" id="KW-0597">Phosphoprotein</keyword>
<evidence type="ECO:0000256" key="6">
    <source>
        <dbReference type="ARBA" id="ARBA00023125"/>
    </source>
</evidence>
<dbReference type="PROSITE" id="PS01124">
    <property type="entry name" value="HTH_ARAC_FAMILY_2"/>
    <property type="match status" value="1"/>
</dbReference>
<dbReference type="InterPro" id="IPR051552">
    <property type="entry name" value="HptR"/>
</dbReference>
<evidence type="ECO:0000256" key="4">
    <source>
        <dbReference type="ARBA" id="ARBA00023012"/>
    </source>
</evidence>
<dbReference type="InterPro" id="IPR020449">
    <property type="entry name" value="Tscrpt_reg_AraC-type_HTH"/>
</dbReference>
<comment type="caution">
    <text evidence="11">The sequence shown here is derived from an EMBL/GenBank/DDBJ whole genome shotgun (WGS) entry which is preliminary data.</text>
</comment>
<dbReference type="PROSITE" id="PS50110">
    <property type="entry name" value="RESPONSE_REGULATORY"/>
    <property type="match status" value="1"/>
</dbReference>
<dbReference type="SMART" id="SM00342">
    <property type="entry name" value="HTH_ARAC"/>
    <property type="match status" value="1"/>
</dbReference>
<evidence type="ECO:0000313" key="12">
    <source>
        <dbReference type="Proteomes" id="UP001589747"/>
    </source>
</evidence>
<dbReference type="RefSeq" id="WP_377492086.1">
    <property type="nucleotide sequence ID" value="NZ_JBHMDO010000015.1"/>
</dbReference>
<dbReference type="SUPFAM" id="SSF52172">
    <property type="entry name" value="CheY-like"/>
    <property type="match status" value="1"/>
</dbReference>
<dbReference type="Proteomes" id="UP001589747">
    <property type="component" value="Unassembled WGS sequence"/>
</dbReference>
<dbReference type="PRINTS" id="PR00032">
    <property type="entry name" value="HTHARAC"/>
</dbReference>
<evidence type="ECO:0000256" key="1">
    <source>
        <dbReference type="ARBA" id="ARBA00004496"/>
    </source>
</evidence>
<dbReference type="InterPro" id="IPR001789">
    <property type="entry name" value="Sig_transdc_resp-reg_receiver"/>
</dbReference>
<dbReference type="PROSITE" id="PS00041">
    <property type="entry name" value="HTH_ARAC_FAMILY_1"/>
    <property type="match status" value="1"/>
</dbReference>
<keyword evidence="7" id="KW-0804">Transcription</keyword>
<dbReference type="InterPro" id="IPR011006">
    <property type="entry name" value="CheY-like_superfamily"/>
</dbReference>
<comment type="subcellular location">
    <subcellularLocation>
        <location evidence="1">Cytoplasm</location>
    </subcellularLocation>
</comment>
<dbReference type="EMBL" id="JBHMDO010000015">
    <property type="protein sequence ID" value="MFB9325713.1"/>
    <property type="molecule type" value="Genomic_DNA"/>
</dbReference>
<feature type="domain" description="Response regulatory" evidence="10">
    <location>
        <begin position="3"/>
        <end position="120"/>
    </location>
</feature>
<reference evidence="11 12" key="1">
    <citation type="submission" date="2024-09" db="EMBL/GenBank/DDBJ databases">
        <authorList>
            <person name="Sun Q."/>
            <person name="Mori K."/>
        </authorList>
    </citation>
    <scope>NUCLEOTIDE SEQUENCE [LARGE SCALE GENOMIC DNA]</scope>
    <source>
        <strain evidence="11 12">TISTR 2452</strain>
    </source>
</reference>